<sequence>MKAYPACIPCLINQGLNAVKKLGLGDEVEREIAVRSLKFLSEVKEFDKSPAYYAYFIQKLVKELSGTEDPFWKQKKLANEVALNMLPELEKELEHAEDQLAYALRLAAVGNYIDFAIRGDLNISEDLTKLLKSSFFVWDYAVFRERLSSSNMVLIIGDNAGEIVFDKPLVKLLKNMGKEVFYAVKGAPILNDATYEDAVEVSMTGLCNVVDNGSDKVGTWLEDCSEDFLKLFYDSDIVISKGQANFETLSGVSREVFFLLVAKCEPIANEVGGEVRRFILKFKPTKTT</sequence>
<evidence type="ECO:0000313" key="3">
    <source>
        <dbReference type="EMBL" id="RLJ71559.1"/>
    </source>
</evidence>
<proteinExistence type="predicted"/>
<dbReference type="PIRSF" id="PIRSF006593">
    <property type="entry name" value="UCP006593"/>
    <property type="match status" value="1"/>
</dbReference>
<organism evidence="3 4">
    <name type="scientific">Hydrogenivirga caldilitoris</name>
    <dbReference type="NCBI Taxonomy" id="246264"/>
    <lineage>
        <taxon>Bacteria</taxon>
        <taxon>Pseudomonadati</taxon>
        <taxon>Aquificota</taxon>
        <taxon>Aquificia</taxon>
        <taxon>Aquificales</taxon>
        <taxon>Aquificaceae</taxon>
        <taxon>Hydrogenivirga</taxon>
    </lineage>
</organism>
<name>A0A497XU60_9AQUI</name>
<dbReference type="EMBL" id="RCCJ01000001">
    <property type="protein sequence ID" value="RLJ71559.1"/>
    <property type="molecule type" value="Genomic_DNA"/>
</dbReference>
<dbReference type="InterPro" id="IPR036075">
    <property type="entry name" value="ARMT-1-like_metal-bd_sf"/>
</dbReference>
<evidence type="ECO:0000259" key="2">
    <source>
        <dbReference type="Pfam" id="PF01937"/>
    </source>
</evidence>
<dbReference type="InterPro" id="IPR014444">
    <property type="entry name" value="PH1575-like"/>
</dbReference>
<dbReference type="OrthoDB" id="9796465at2"/>
<dbReference type="Gene3D" id="3.40.50.10880">
    <property type="entry name" value="Uncharacterised protein PF01937, DUF89, domain 3"/>
    <property type="match status" value="1"/>
</dbReference>
<dbReference type="AlphaFoldDB" id="A0A497XU60"/>
<dbReference type="SUPFAM" id="SSF111321">
    <property type="entry name" value="AF1104-like"/>
    <property type="match status" value="1"/>
</dbReference>
<gene>
    <name evidence="3" type="ORF">BCF55_1863</name>
</gene>
<feature type="domain" description="Damage-control phosphatase ARMT1-like metal-binding" evidence="2">
    <location>
        <begin position="4"/>
        <end position="274"/>
    </location>
</feature>
<keyword evidence="4" id="KW-1185">Reference proteome</keyword>
<dbReference type="Proteomes" id="UP000267841">
    <property type="component" value="Unassembled WGS sequence"/>
</dbReference>
<dbReference type="RefSeq" id="WP_121013025.1">
    <property type="nucleotide sequence ID" value="NZ_RCCJ01000001.1"/>
</dbReference>
<dbReference type="Pfam" id="PF01937">
    <property type="entry name" value="ARMT1-like_dom"/>
    <property type="match status" value="1"/>
</dbReference>
<reference evidence="3 4" key="1">
    <citation type="submission" date="2018-10" db="EMBL/GenBank/DDBJ databases">
        <title>Genomic Encyclopedia of Archaeal and Bacterial Type Strains, Phase II (KMG-II): from individual species to whole genera.</title>
        <authorList>
            <person name="Goeker M."/>
        </authorList>
    </citation>
    <scope>NUCLEOTIDE SEQUENCE [LARGE SCALE GENOMIC DNA]</scope>
    <source>
        <strain evidence="3 4">DSM 16510</strain>
    </source>
</reference>
<comment type="caution">
    <text evidence="3">The sequence shown here is derived from an EMBL/GenBank/DDBJ whole genome shotgun (WGS) entry which is preliminary data.</text>
</comment>
<keyword evidence="1" id="KW-0175">Coiled coil</keyword>
<protein>
    <recommendedName>
        <fullName evidence="2">Damage-control phosphatase ARMT1-like metal-binding domain-containing protein</fullName>
    </recommendedName>
</protein>
<accession>A0A497XU60</accession>
<feature type="coiled-coil region" evidence="1">
    <location>
        <begin position="79"/>
        <end position="106"/>
    </location>
</feature>
<evidence type="ECO:0000313" key="4">
    <source>
        <dbReference type="Proteomes" id="UP000267841"/>
    </source>
</evidence>
<evidence type="ECO:0000256" key="1">
    <source>
        <dbReference type="SAM" id="Coils"/>
    </source>
</evidence>
<dbReference type="Gene3D" id="1.10.285.20">
    <property type="entry name" value="Uncharacterised protein PF01937, DUF89, domain 2"/>
    <property type="match status" value="1"/>
</dbReference>
<dbReference type="InterPro" id="IPR002791">
    <property type="entry name" value="ARMT1-like_metal-bd"/>
</dbReference>